<organism evidence="1 2">
    <name type="scientific">Parelaphostrongylus tenuis</name>
    <name type="common">Meningeal worm</name>
    <dbReference type="NCBI Taxonomy" id="148309"/>
    <lineage>
        <taxon>Eukaryota</taxon>
        <taxon>Metazoa</taxon>
        <taxon>Ecdysozoa</taxon>
        <taxon>Nematoda</taxon>
        <taxon>Chromadorea</taxon>
        <taxon>Rhabditida</taxon>
        <taxon>Rhabditina</taxon>
        <taxon>Rhabditomorpha</taxon>
        <taxon>Strongyloidea</taxon>
        <taxon>Metastrongylidae</taxon>
        <taxon>Parelaphostrongylus</taxon>
    </lineage>
</organism>
<reference evidence="1" key="1">
    <citation type="submission" date="2021-06" db="EMBL/GenBank/DDBJ databases">
        <title>Parelaphostrongylus tenuis whole genome reference sequence.</title>
        <authorList>
            <person name="Garwood T.J."/>
            <person name="Larsen P.A."/>
            <person name="Fountain-Jones N.M."/>
            <person name="Garbe J.R."/>
            <person name="Macchietto M.G."/>
            <person name="Kania S.A."/>
            <person name="Gerhold R.W."/>
            <person name="Richards J.E."/>
            <person name="Wolf T.M."/>
        </authorList>
    </citation>
    <scope>NUCLEOTIDE SEQUENCE</scope>
    <source>
        <strain evidence="1">MNPRO001-30</strain>
        <tissue evidence="1">Meninges</tissue>
    </source>
</reference>
<accession>A0AAD5MN41</accession>
<gene>
    <name evidence="1" type="ORF">KIN20_008695</name>
</gene>
<sequence>MIETIVLQRLRCFRFVCRETGVNEDFYKYGKISDVSKLADIHYFGSVRMWRHATRSSDDEELHCERLHTASGHDFH</sequence>
<dbReference type="AlphaFoldDB" id="A0AAD5MN41"/>
<proteinExistence type="predicted"/>
<comment type="caution">
    <text evidence="1">The sequence shown here is derived from an EMBL/GenBank/DDBJ whole genome shotgun (WGS) entry which is preliminary data.</text>
</comment>
<dbReference type="EMBL" id="JAHQIW010001370">
    <property type="protein sequence ID" value="KAJ1352371.1"/>
    <property type="molecule type" value="Genomic_DNA"/>
</dbReference>
<protein>
    <submittedName>
        <fullName evidence="1">Uncharacterized protein</fullName>
    </submittedName>
</protein>
<evidence type="ECO:0000313" key="2">
    <source>
        <dbReference type="Proteomes" id="UP001196413"/>
    </source>
</evidence>
<name>A0AAD5MN41_PARTN</name>
<keyword evidence="2" id="KW-1185">Reference proteome</keyword>
<evidence type="ECO:0000313" key="1">
    <source>
        <dbReference type="EMBL" id="KAJ1352371.1"/>
    </source>
</evidence>
<dbReference type="Proteomes" id="UP001196413">
    <property type="component" value="Unassembled WGS sequence"/>
</dbReference>